<evidence type="ECO:0000256" key="8">
    <source>
        <dbReference type="ARBA" id="ARBA00022842"/>
    </source>
</evidence>
<keyword evidence="9" id="KW-0718">Serine biosynthesis</keyword>
<evidence type="ECO:0000256" key="7">
    <source>
        <dbReference type="ARBA" id="ARBA00022801"/>
    </source>
</evidence>
<comment type="similarity">
    <text evidence="3">Belongs to the HAD-like hydrolase superfamily. SerB family.</text>
</comment>
<dbReference type="EC" id="3.1.3.3" evidence="4"/>
<evidence type="ECO:0000256" key="2">
    <source>
        <dbReference type="ARBA" id="ARBA00005135"/>
    </source>
</evidence>
<dbReference type="GO" id="GO:0000287">
    <property type="term" value="F:magnesium ion binding"/>
    <property type="evidence" value="ECO:0007669"/>
    <property type="project" value="TreeGrafter"/>
</dbReference>
<dbReference type="SFLD" id="SFLDG01137">
    <property type="entry name" value="C1.6.1:_Phosphoserine_Phosphat"/>
    <property type="match status" value="1"/>
</dbReference>
<dbReference type="GO" id="GO:0036424">
    <property type="term" value="F:L-phosphoserine phosphatase activity"/>
    <property type="evidence" value="ECO:0007669"/>
    <property type="project" value="InterPro"/>
</dbReference>
<comment type="cofactor">
    <cofactor evidence="1">
        <name>Mg(2+)</name>
        <dbReference type="ChEBI" id="CHEBI:18420"/>
    </cofactor>
</comment>
<evidence type="ECO:0000256" key="6">
    <source>
        <dbReference type="ARBA" id="ARBA00022723"/>
    </source>
</evidence>
<dbReference type="RefSeq" id="XP_056038565.1">
    <property type="nucleotide sequence ID" value="XM_056181966.1"/>
</dbReference>
<dbReference type="SUPFAM" id="SSF56784">
    <property type="entry name" value="HAD-like"/>
    <property type="match status" value="1"/>
</dbReference>
<evidence type="ECO:0000256" key="9">
    <source>
        <dbReference type="ARBA" id="ARBA00023299"/>
    </source>
</evidence>
<dbReference type="InterPro" id="IPR036412">
    <property type="entry name" value="HAD-like_sf"/>
</dbReference>
<keyword evidence="5" id="KW-0028">Amino-acid biosynthesis</keyword>
<dbReference type="NCBIfam" id="TIGR01488">
    <property type="entry name" value="HAD-SF-IB"/>
    <property type="match status" value="1"/>
</dbReference>
<dbReference type="Pfam" id="PF00702">
    <property type="entry name" value="Hydrolase"/>
    <property type="match status" value="1"/>
</dbReference>
<reference evidence="12 13" key="1">
    <citation type="journal article" date="2023" name="G3 (Bethesda)">
        <title>A high-quality reference genome for the fission yeast Schizosaccharomyces osmophilus.</title>
        <authorList>
            <person name="Jia G.S."/>
            <person name="Zhang W.C."/>
            <person name="Liang Y."/>
            <person name="Liu X.H."/>
            <person name="Rhind N."/>
            <person name="Pidoux A."/>
            <person name="Brysch-Herzberg M."/>
            <person name="Du L.L."/>
        </authorList>
    </citation>
    <scope>NUCLEOTIDE SEQUENCE [LARGE SCALE GENOMIC DNA]</scope>
    <source>
        <strain evidence="12 13">CBS 15793</strain>
    </source>
</reference>
<evidence type="ECO:0000313" key="13">
    <source>
        <dbReference type="Proteomes" id="UP001212411"/>
    </source>
</evidence>
<dbReference type="KEGG" id="som:SOMG_03175"/>
<accession>A0AAE9WFL7</accession>
<evidence type="ECO:0000256" key="5">
    <source>
        <dbReference type="ARBA" id="ARBA00022605"/>
    </source>
</evidence>
<evidence type="ECO:0000256" key="4">
    <source>
        <dbReference type="ARBA" id="ARBA00012640"/>
    </source>
</evidence>
<evidence type="ECO:0000256" key="10">
    <source>
        <dbReference type="ARBA" id="ARBA00031693"/>
    </source>
</evidence>
<proteinExistence type="inferred from homology"/>
<feature type="active site" description="Proton donor" evidence="11">
    <location>
        <position position="85"/>
    </location>
</feature>
<keyword evidence="13" id="KW-1185">Reference proteome</keyword>
<gene>
    <name evidence="12" type="primary">ser2</name>
    <name evidence="12" type="ORF">SOMG_03175</name>
</gene>
<dbReference type="InterPro" id="IPR023214">
    <property type="entry name" value="HAD_sf"/>
</dbReference>
<sequence>MSQAVVILSPSSEPKALEAVFRLFDTPQLQELGDGWKQISGKLVSSFADAKAECDSISGQETLDCNCLKYESFSTNKKLVVFDMDSTLIQQECIDEIAAEAGIQKEVSTITSLAMNGEIDFQESLRRRVSLLEGLSVDVIDKIIAKITFTPGAKELCRVLKKLGATLVVASGGFIPMANYVKEQLGLDYAYANMLEYSHDGKYLNGKVQGAIVDGQRKAEILRQKKAELGLDVVETMAVGDGANDLIMMGESGLGVAYNAKPKVQLMASSKINQTSLQNVLYLLGINKSEQERLLA</sequence>
<comment type="pathway">
    <text evidence="2">Amino-acid biosynthesis; L-serine biosynthesis; L-serine from 3-phospho-D-glycerate: step 3/3.</text>
</comment>
<evidence type="ECO:0000313" key="12">
    <source>
        <dbReference type="EMBL" id="WBW74322.1"/>
    </source>
</evidence>
<dbReference type="SFLD" id="SFLDG01136">
    <property type="entry name" value="C1.6:_Phosphoserine_Phosphatas"/>
    <property type="match status" value="1"/>
</dbReference>
<keyword evidence="6" id="KW-0479">Metal-binding</keyword>
<organism evidence="12 13">
    <name type="scientific">Schizosaccharomyces osmophilus</name>
    <dbReference type="NCBI Taxonomy" id="2545709"/>
    <lineage>
        <taxon>Eukaryota</taxon>
        <taxon>Fungi</taxon>
        <taxon>Dikarya</taxon>
        <taxon>Ascomycota</taxon>
        <taxon>Taphrinomycotina</taxon>
        <taxon>Schizosaccharomycetes</taxon>
        <taxon>Schizosaccharomycetales</taxon>
        <taxon>Schizosaccharomycetaceae</taxon>
        <taxon>Schizosaccharomyces</taxon>
    </lineage>
</organism>
<evidence type="ECO:0000256" key="11">
    <source>
        <dbReference type="PIRSR" id="PIRSR604469-1"/>
    </source>
</evidence>
<dbReference type="GO" id="GO:0006564">
    <property type="term" value="P:L-serine biosynthetic process"/>
    <property type="evidence" value="ECO:0007669"/>
    <property type="project" value="UniProtKB-KW"/>
</dbReference>
<evidence type="ECO:0000256" key="3">
    <source>
        <dbReference type="ARBA" id="ARBA00009184"/>
    </source>
</evidence>
<dbReference type="GO" id="GO:0005737">
    <property type="term" value="C:cytoplasm"/>
    <property type="evidence" value="ECO:0007669"/>
    <property type="project" value="TreeGrafter"/>
</dbReference>
<dbReference type="SFLD" id="SFLDS00003">
    <property type="entry name" value="Haloacid_Dehalogenase"/>
    <property type="match status" value="1"/>
</dbReference>
<dbReference type="NCBIfam" id="TIGR00338">
    <property type="entry name" value="serB"/>
    <property type="match status" value="1"/>
</dbReference>
<dbReference type="SFLD" id="SFLDF00029">
    <property type="entry name" value="phosphoserine_phosphatase"/>
    <property type="match status" value="1"/>
</dbReference>
<dbReference type="Gene3D" id="3.40.50.1000">
    <property type="entry name" value="HAD superfamily/HAD-like"/>
    <property type="match status" value="1"/>
</dbReference>
<dbReference type="InterPro" id="IPR050582">
    <property type="entry name" value="HAD-like_SerB"/>
</dbReference>
<keyword evidence="8" id="KW-0460">Magnesium</keyword>
<protein>
    <recommendedName>
        <fullName evidence="4">phosphoserine phosphatase</fullName>
        <ecNumber evidence="4">3.1.3.3</ecNumber>
    </recommendedName>
    <alternativeName>
        <fullName evidence="10">O-phosphoserine phosphohydrolase</fullName>
    </alternativeName>
</protein>
<name>A0AAE9WFL7_9SCHI</name>
<dbReference type="EMBL" id="CP115612">
    <property type="protein sequence ID" value="WBW74322.1"/>
    <property type="molecule type" value="Genomic_DNA"/>
</dbReference>
<dbReference type="AlphaFoldDB" id="A0AAE9WFL7"/>
<evidence type="ECO:0000256" key="1">
    <source>
        <dbReference type="ARBA" id="ARBA00001946"/>
    </source>
</evidence>
<dbReference type="CDD" id="cd07500">
    <property type="entry name" value="HAD_PSP"/>
    <property type="match status" value="1"/>
</dbReference>
<feature type="active site" description="Nucleophile" evidence="11">
    <location>
        <position position="83"/>
    </location>
</feature>
<dbReference type="InterPro" id="IPR004469">
    <property type="entry name" value="PSP"/>
</dbReference>
<dbReference type="PANTHER" id="PTHR43344">
    <property type="entry name" value="PHOSPHOSERINE PHOSPHATASE"/>
    <property type="match status" value="1"/>
</dbReference>
<dbReference type="PANTHER" id="PTHR43344:SF2">
    <property type="entry name" value="PHOSPHOSERINE PHOSPHATASE"/>
    <property type="match status" value="1"/>
</dbReference>
<dbReference type="GeneID" id="80876655"/>
<keyword evidence="7" id="KW-0378">Hydrolase</keyword>
<dbReference type="Proteomes" id="UP001212411">
    <property type="component" value="Chromosome 2"/>
</dbReference>